<evidence type="ECO:0000256" key="4">
    <source>
        <dbReference type="ARBA" id="ARBA00022538"/>
    </source>
</evidence>
<protein>
    <submittedName>
        <fullName evidence="12">CPA2 family monovalent cation:H+ antiporter-2</fullName>
    </submittedName>
</protein>
<dbReference type="FunFam" id="3.40.50.720:FF:000036">
    <property type="entry name" value="Glutathione-regulated potassium-efflux system protein KefB"/>
    <property type="match status" value="1"/>
</dbReference>
<organism evidence="12 13">
    <name type="scientific">Sphingomicrobium lutaoense</name>
    <dbReference type="NCBI Taxonomy" id="515949"/>
    <lineage>
        <taxon>Bacteria</taxon>
        <taxon>Pseudomonadati</taxon>
        <taxon>Pseudomonadota</taxon>
        <taxon>Alphaproteobacteria</taxon>
        <taxon>Sphingomonadales</taxon>
        <taxon>Sphingomonadaceae</taxon>
        <taxon>Sphingomicrobium</taxon>
    </lineage>
</organism>
<feature type="transmembrane region" description="Helical" evidence="10">
    <location>
        <begin position="197"/>
        <end position="218"/>
    </location>
</feature>
<keyword evidence="4" id="KW-0633">Potassium transport</keyword>
<dbReference type="GO" id="GO:0006813">
    <property type="term" value="P:potassium ion transport"/>
    <property type="evidence" value="ECO:0007669"/>
    <property type="project" value="UniProtKB-KW"/>
</dbReference>
<dbReference type="Pfam" id="PF02254">
    <property type="entry name" value="TrkA_N"/>
    <property type="match status" value="1"/>
</dbReference>
<dbReference type="SUPFAM" id="SSF51735">
    <property type="entry name" value="NAD(P)-binding Rossmann-fold domains"/>
    <property type="match status" value="1"/>
</dbReference>
<feature type="transmembrane region" description="Helical" evidence="10">
    <location>
        <begin position="316"/>
        <end position="338"/>
    </location>
</feature>
<feature type="transmembrane region" description="Helical" evidence="10">
    <location>
        <begin position="166"/>
        <end position="191"/>
    </location>
</feature>
<comment type="caution">
    <text evidence="12">The sequence shown here is derived from an EMBL/GenBank/DDBJ whole genome shotgun (WGS) entry which is preliminary data.</text>
</comment>
<evidence type="ECO:0000313" key="13">
    <source>
        <dbReference type="Proteomes" id="UP000578569"/>
    </source>
</evidence>
<feature type="transmembrane region" description="Helical" evidence="10">
    <location>
        <begin position="378"/>
        <end position="398"/>
    </location>
</feature>
<feature type="transmembrane region" description="Helical" evidence="10">
    <location>
        <begin position="76"/>
        <end position="95"/>
    </location>
</feature>
<evidence type="ECO:0000256" key="3">
    <source>
        <dbReference type="ARBA" id="ARBA00022449"/>
    </source>
</evidence>
<dbReference type="RefSeq" id="WP_183932521.1">
    <property type="nucleotide sequence ID" value="NZ_JACICF010000001.1"/>
</dbReference>
<feature type="domain" description="RCK N-terminal" evidence="11">
    <location>
        <begin position="424"/>
        <end position="541"/>
    </location>
</feature>
<dbReference type="PANTHER" id="PTHR46157:SF4">
    <property type="entry name" value="K(+) EFFLUX ANTIPORTER 3, CHLOROPLASTIC"/>
    <property type="match status" value="1"/>
</dbReference>
<evidence type="ECO:0000256" key="5">
    <source>
        <dbReference type="ARBA" id="ARBA00022692"/>
    </source>
</evidence>
<evidence type="ECO:0000256" key="8">
    <source>
        <dbReference type="ARBA" id="ARBA00023065"/>
    </source>
</evidence>
<keyword evidence="7 10" id="KW-1133">Transmembrane helix</keyword>
<keyword evidence="6" id="KW-0630">Potassium</keyword>
<dbReference type="InterPro" id="IPR003148">
    <property type="entry name" value="RCK_N"/>
</dbReference>
<evidence type="ECO:0000259" key="11">
    <source>
        <dbReference type="PROSITE" id="PS51201"/>
    </source>
</evidence>
<feature type="transmembrane region" description="Helical" evidence="10">
    <location>
        <begin position="104"/>
        <end position="127"/>
    </location>
</feature>
<dbReference type="Gene3D" id="3.40.50.720">
    <property type="entry name" value="NAD(P)-binding Rossmann-like Domain"/>
    <property type="match status" value="1"/>
</dbReference>
<name>A0A839YY20_9SPHN</name>
<accession>A0A839YY20</accession>
<gene>
    <name evidence="12" type="ORF">FHS50_000231</name>
</gene>
<evidence type="ECO:0000256" key="9">
    <source>
        <dbReference type="ARBA" id="ARBA00023136"/>
    </source>
</evidence>
<feature type="transmembrane region" description="Helical" evidence="10">
    <location>
        <begin position="38"/>
        <end position="56"/>
    </location>
</feature>
<dbReference type="GO" id="GO:0005886">
    <property type="term" value="C:plasma membrane"/>
    <property type="evidence" value="ECO:0007669"/>
    <property type="project" value="TreeGrafter"/>
</dbReference>
<keyword evidence="8" id="KW-0406">Ion transport</keyword>
<dbReference type="PROSITE" id="PS51201">
    <property type="entry name" value="RCK_N"/>
    <property type="match status" value="1"/>
</dbReference>
<keyword evidence="3" id="KW-0050">Antiport</keyword>
<dbReference type="GO" id="GO:0012505">
    <property type="term" value="C:endomembrane system"/>
    <property type="evidence" value="ECO:0007669"/>
    <property type="project" value="UniProtKB-SubCell"/>
</dbReference>
<dbReference type="InterPro" id="IPR006153">
    <property type="entry name" value="Cation/H_exchanger_TM"/>
</dbReference>
<keyword evidence="2" id="KW-0813">Transport</keyword>
<dbReference type="AlphaFoldDB" id="A0A839YY20"/>
<dbReference type="PANTHER" id="PTHR46157">
    <property type="entry name" value="K(+) EFFLUX ANTIPORTER 3, CHLOROPLASTIC"/>
    <property type="match status" value="1"/>
</dbReference>
<reference evidence="12 13" key="1">
    <citation type="submission" date="2020-08" db="EMBL/GenBank/DDBJ databases">
        <title>Genomic Encyclopedia of Type Strains, Phase IV (KMG-IV): sequencing the most valuable type-strain genomes for metagenomic binning, comparative biology and taxonomic classification.</title>
        <authorList>
            <person name="Goeker M."/>
        </authorList>
    </citation>
    <scope>NUCLEOTIDE SEQUENCE [LARGE SCALE GENOMIC DNA]</scope>
    <source>
        <strain evidence="12 13">DSM 24194</strain>
    </source>
</reference>
<sequence>MLKAMESQLHIPYLREVIVFLIIAGFVVPLLQRRFSAVLGYLLIGGLIGPFGLGLFADKFPLVSVVVIDDPEGVRALAEIGVVFLLFAIGLELSLDRLWSLRRLVFGLGSAQVISTSILIAGVAYAWGNSGSAALVLGSCLALSSTAIVTQLLIEKGRLTTPLGRSVFSVLLLQDLAVVPILFVVGVLGTVSVGQSVLGGLVVALSEAALTVVIIYLVGRVILRPIYRTVALTGSREAFMAMILLTALGTAATTGMVGLSMALGAFLAGLLIAETEYRHQVEVDIEPFKGLMLGLFFMSVGMGIDWRVLGDSPVLIAASVIGLIAIKAAINIGLFLLWRIPTNRAVEGGLLLAQAGEFAFIVVGLAMTLALIPDSTGQFMLIVASLSMILTPSIAAIARTLSQRIKGSSWSSQVDTTDHAEHLEDHIVIAGFGRVGQMIASILAREGLACLAIDKDPTVAAEGRSAGLPVRFGDASRLEVLHSAHIKRASALVITLDQQEQTETLTARMREVAPHVPLFVRARDEAQAEVLIRAGATAAVQETVEASLQLAAKVLEGFGLDQNAIRQRLQGGKNARE</sequence>
<feature type="transmembrane region" description="Helical" evidence="10">
    <location>
        <begin position="133"/>
        <end position="154"/>
    </location>
</feature>
<feature type="transmembrane region" description="Helical" evidence="10">
    <location>
        <begin position="350"/>
        <end position="372"/>
    </location>
</feature>
<keyword evidence="5 10" id="KW-0812">Transmembrane</keyword>
<dbReference type="InterPro" id="IPR038770">
    <property type="entry name" value="Na+/solute_symporter_sf"/>
</dbReference>
<evidence type="ECO:0000256" key="10">
    <source>
        <dbReference type="SAM" id="Phobius"/>
    </source>
</evidence>
<evidence type="ECO:0000256" key="6">
    <source>
        <dbReference type="ARBA" id="ARBA00022958"/>
    </source>
</evidence>
<dbReference type="GO" id="GO:1902600">
    <property type="term" value="P:proton transmembrane transport"/>
    <property type="evidence" value="ECO:0007669"/>
    <property type="project" value="InterPro"/>
</dbReference>
<dbReference type="Pfam" id="PF00999">
    <property type="entry name" value="Na_H_Exchanger"/>
    <property type="match status" value="1"/>
</dbReference>
<dbReference type="InterPro" id="IPR036291">
    <property type="entry name" value="NAD(P)-bd_dom_sf"/>
</dbReference>
<dbReference type="EMBL" id="JACICF010000001">
    <property type="protein sequence ID" value="MBB3763208.1"/>
    <property type="molecule type" value="Genomic_DNA"/>
</dbReference>
<dbReference type="Gene3D" id="1.20.1530.20">
    <property type="match status" value="1"/>
</dbReference>
<keyword evidence="9 10" id="KW-0472">Membrane</keyword>
<feature type="transmembrane region" description="Helical" evidence="10">
    <location>
        <begin position="12"/>
        <end position="31"/>
    </location>
</feature>
<evidence type="ECO:0000256" key="1">
    <source>
        <dbReference type="ARBA" id="ARBA00004127"/>
    </source>
</evidence>
<dbReference type="GO" id="GO:0015297">
    <property type="term" value="F:antiporter activity"/>
    <property type="evidence" value="ECO:0007669"/>
    <property type="project" value="UniProtKB-KW"/>
</dbReference>
<evidence type="ECO:0000256" key="7">
    <source>
        <dbReference type="ARBA" id="ARBA00022989"/>
    </source>
</evidence>
<evidence type="ECO:0000313" key="12">
    <source>
        <dbReference type="EMBL" id="MBB3763208.1"/>
    </source>
</evidence>
<proteinExistence type="predicted"/>
<comment type="subcellular location">
    <subcellularLocation>
        <location evidence="1">Endomembrane system</location>
        <topology evidence="1">Multi-pass membrane protein</topology>
    </subcellularLocation>
</comment>
<dbReference type="Proteomes" id="UP000578569">
    <property type="component" value="Unassembled WGS sequence"/>
</dbReference>
<keyword evidence="13" id="KW-1185">Reference proteome</keyword>
<evidence type="ECO:0000256" key="2">
    <source>
        <dbReference type="ARBA" id="ARBA00022448"/>
    </source>
</evidence>